<dbReference type="Proteomes" id="UP000216345">
    <property type="component" value="Unassembled WGS sequence"/>
</dbReference>
<reference evidence="1 2" key="1">
    <citation type="submission" date="2017-07" db="EMBL/GenBank/DDBJ databases">
        <title>Phylogenetic study on the rhizospheric bacterium Ochrobactrum sp. A44.</title>
        <authorList>
            <person name="Krzyzanowska D.M."/>
            <person name="Ossowicki A."/>
            <person name="Rajewska M."/>
            <person name="Maciag T."/>
            <person name="Kaczynski Z."/>
            <person name="Czerwicka M."/>
            <person name="Jafra S."/>
        </authorList>
    </citation>
    <scope>NUCLEOTIDE SEQUENCE [LARGE SCALE GENOMIC DNA]</scope>
    <source>
        <strain evidence="1 2">PR17</strain>
    </source>
</reference>
<keyword evidence="2" id="KW-1185">Reference proteome</keyword>
<proteinExistence type="predicted"/>
<dbReference type="AlphaFoldDB" id="A0A256FEC6"/>
<dbReference type="RefSeq" id="WP_143128829.1">
    <property type="nucleotide sequence ID" value="NZ_JBHEEL010000004.1"/>
</dbReference>
<protein>
    <submittedName>
        <fullName evidence="1">Uncharacterized protein</fullName>
    </submittedName>
</protein>
<sequence>MLVTPAIDKLPIKPLEFSGGFCFYCWNKMTVHPDETVVVCLSRNNLSPFQACKIARYGLNSLNRLDDFGKKPLAEMDFFIIRCGWWGIGAR</sequence>
<evidence type="ECO:0000313" key="1">
    <source>
        <dbReference type="EMBL" id="OYR12801.1"/>
    </source>
</evidence>
<accession>A0A256FEC6</accession>
<dbReference type="OrthoDB" id="9997903at2"/>
<name>A0A256FEC6_9HYPH</name>
<comment type="caution">
    <text evidence="1">The sequence shown here is derived from an EMBL/GenBank/DDBJ whole genome shotgun (WGS) entry which is preliminary data.</text>
</comment>
<evidence type="ECO:0000313" key="2">
    <source>
        <dbReference type="Proteomes" id="UP000216345"/>
    </source>
</evidence>
<dbReference type="EMBL" id="NNRK01000029">
    <property type="protein sequence ID" value="OYR12801.1"/>
    <property type="molecule type" value="Genomic_DNA"/>
</dbReference>
<organism evidence="1 2">
    <name type="scientific">Brucella rhizosphaerae</name>
    <dbReference type="NCBI Taxonomy" id="571254"/>
    <lineage>
        <taxon>Bacteria</taxon>
        <taxon>Pseudomonadati</taxon>
        <taxon>Pseudomonadota</taxon>
        <taxon>Alphaproteobacteria</taxon>
        <taxon>Hyphomicrobiales</taxon>
        <taxon>Brucellaceae</taxon>
        <taxon>Brucella/Ochrobactrum group</taxon>
        <taxon>Brucella</taxon>
    </lineage>
</organism>
<gene>
    <name evidence="1" type="ORF">CEV32_0975</name>
</gene>